<evidence type="ECO:0000313" key="3">
    <source>
        <dbReference type="Proteomes" id="UP001162060"/>
    </source>
</evidence>
<keyword evidence="1" id="KW-0732">Signal</keyword>
<proteinExistence type="predicted"/>
<feature type="signal peptide" evidence="1">
    <location>
        <begin position="1"/>
        <end position="23"/>
    </location>
</feature>
<dbReference type="EMBL" id="CAKLBY020000310">
    <property type="protein sequence ID" value="CAK7944740.1"/>
    <property type="molecule type" value="Genomic_DNA"/>
</dbReference>
<accession>A0AAV1VD38</accession>
<evidence type="ECO:0000313" key="2">
    <source>
        <dbReference type="EMBL" id="CAK7944740.1"/>
    </source>
</evidence>
<sequence length="299" mass="34029">MRLPRLLFLIFCVVDGVLLRVAALDPIDDPSSNLTAPEGLSKPHLSFVDVRKLDNDGGEERCPALGNVLQKMKQMVAKSLSAVRSLYRSVYGQVKPFRLTTGRRFDVRSSHHPSEATQGHTPEQMRAMRQTEEDEITLWLHHAGLFQEKNDGKPYSVDEMQKLLQSLPPQKNEVYYANLFAEMSIIGLEDLAESVQNFRFHHLIVEYGMTPGDLERNLYPHGRLPTSLPQTDPLYGAYKAFALEFAAVHSPSTLKELEQYFLVGDRIKADKYLAMLNNRVVDNLYPYHELTDDQRKAGK</sequence>
<comment type="caution">
    <text evidence="2">The sequence shown here is derived from an EMBL/GenBank/DDBJ whole genome shotgun (WGS) entry which is preliminary data.</text>
</comment>
<name>A0AAV1VD38_9STRA</name>
<evidence type="ECO:0008006" key="4">
    <source>
        <dbReference type="Google" id="ProtNLM"/>
    </source>
</evidence>
<reference evidence="2" key="1">
    <citation type="submission" date="2024-01" db="EMBL/GenBank/DDBJ databases">
        <authorList>
            <person name="Webb A."/>
        </authorList>
    </citation>
    <scope>NUCLEOTIDE SEQUENCE</scope>
    <source>
        <strain evidence="2">Pm1</strain>
    </source>
</reference>
<protein>
    <recommendedName>
        <fullName evidence="4">RxLR effector candidate protein</fullName>
    </recommendedName>
</protein>
<dbReference type="Proteomes" id="UP001162060">
    <property type="component" value="Unassembled WGS sequence"/>
</dbReference>
<gene>
    <name evidence="2" type="ORF">PM001_LOCUS29890</name>
</gene>
<feature type="chain" id="PRO_5043527827" description="RxLR effector candidate protein" evidence="1">
    <location>
        <begin position="24"/>
        <end position="299"/>
    </location>
</feature>
<organism evidence="2 3">
    <name type="scientific">Peronospora matthiolae</name>
    <dbReference type="NCBI Taxonomy" id="2874970"/>
    <lineage>
        <taxon>Eukaryota</taxon>
        <taxon>Sar</taxon>
        <taxon>Stramenopiles</taxon>
        <taxon>Oomycota</taxon>
        <taxon>Peronosporomycetes</taxon>
        <taxon>Peronosporales</taxon>
        <taxon>Peronosporaceae</taxon>
        <taxon>Peronospora</taxon>
    </lineage>
</organism>
<evidence type="ECO:0000256" key="1">
    <source>
        <dbReference type="SAM" id="SignalP"/>
    </source>
</evidence>
<dbReference type="AlphaFoldDB" id="A0AAV1VD38"/>